<dbReference type="AlphaFoldDB" id="A0A2T7FY46"/>
<comment type="caution">
    <text evidence="2">The sequence shown here is derived from an EMBL/GenBank/DDBJ whole genome shotgun (WGS) entry which is preliminary data.</text>
</comment>
<evidence type="ECO:0000313" key="2">
    <source>
        <dbReference type="EMBL" id="PVA07085.1"/>
    </source>
</evidence>
<keyword evidence="1" id="KW-1133">Transmembrane helix</keyword>
<feature type="transmembrane region" description="Helical" evidence="1">
    <location>
        <begin position="122"/>
        <end position="141"/>
    </location>
</feature>
<proteinExistence type="predicted"/>
<feature type="transmembrane region" description="Helical" evidence="1">
    <location>
        <begin position="316"/>
        <end position="335"/>
    </location>
</feature>
<accession>A0A2T7FY46</accession>
<feature type="transmembrane region" description="Helical" evidence="1">
    <location>
        <begin position="26"/>
        <end position="44"/>
    </location>
</feature>
<evidence type="ECO:0008006" key="4">
    <source>
        <dbReference type="Google" id="ProtNLM"/>
    </source>
</evidence>
<dbReference type="Proteomes" id="UP000244817">
    <property type="component" value="Unassembled WGS sequence"/>
</dbReference>
<protein>
    <recommendedName>
        <fullName evidence="4">Glycosyltransferase RgtA/B/C/D-like domain-containing protein</fullName>
    </recommendedName>
</protein>
<gene>
    <name evidence="2" type="ORF">DC363_08080</name>
</gene>
<dbReference type="EMBL" id="QCYG01000004">
    <property type="protein sequence ID" value="PVA07085.1"/>
    <property type="molecule type" value="Genomic_DNA"/>
</dbReference>
<feature type="transmembrane region" description="Helical" evidence="1">
    <location>
        <begin position="173"/>
        <end position="195"/>
    </location>
</feature>
<feature type="transmembrane region" description="Helical" evidence="1">
    <location>
        <begin position="265"/>
        <end position="286"/>
    </location>
</feature>
<reference evidence="2 3" key="1">
    <citation type="submission" date="2018-04" db="EMBL/GenBank/DDBJ databases">
        <title>Pelagivirga bohaiensis gen. nov., sp. nov., a bacterium isolated from the Bohai Sea.</title>
        <authorList>
            <person name="Ji X."/>
        </authorList>
    </citation>
    <scope>NUCLEOTIDE SEQUENCE [LARGE SCALE GENOMIC DNA]</scope>
    <source>
        <strain evidence="2 3">BH-SD16</strain>
    </source>
</reference>
<keyword evidence="3" id="KW-1185">Reference proteome</keyword>
<evidence type="ECO:0000313" key="3">
    <source>
        <dbReference type="Proteomes" id="UP000244817"/>
    </source>
</evidence>
<feature type="transmembrane region" description="Helical" evidence="1">
    <location>
        <begin position="93"/>
        <end position="110"/>
    </location>
</feature>
<feature type="transmembrane region" description="Helical" evidence="1">
    <location>
        <begin position="207"/>
        <end position="227"/>
    </location>
</feature>
<name>A0A2T7FY46_9RHOB</name>
<organism evidence="2 3">
    <name type="scientific">Thalassorhabdomicrobium marinisediminis</name>
    <dbReference type="NCBI Taxonomy" id="2170577"/>
    <lineage>
        <taxon>Bacteria</taxon>
        <taxon>Pseudomonadati</taxon>
        <taxon>Pseudomonadota</taxon>
        <taxon>Alphaproteobacteria</taxon>
        <taxon>Rhodobacterales</taxon>
        <taxon>Paracoccaceae</taxon>
        <taxon>Thalassorhabdomicrobium</taxon>
    </lineage>
</organism>
<keyword evidence="1" id="KW-0472">Membrane</keyword>
<sequence>MLRELVNSGHAQHGHGPLTQMSVREVMRAVAVVATTILVALAWTRNVNWDEFYFLSQVYANQDGRLDRPLQTAFVHAFGWIAHVPGHEMGQIFVARLVMTALFATTVFSIHRISRELTERDAADIAVIAFLTSGFVLAHSTSFRADPIAAAFLMGALAIMMTGRMSAWQIVAVALLSAGGLLVTIKAVFYLPAYLGALVWRWDDRRVVLRILLAGIIGLAVAAGLYIGHAAGIVSAPGNETTANAHNALTTALLDAGLVPRSREALLWALLSIGAVMLALLGLTAPGSIRTRLVRMGLVLPLVLSVLFYRNAFPYFFAYITPPFMVVAAVGASALGRGRALGALVTLMLATGTGQAVKALSEGAGLQRATLAEVHRLFPDPVHYIDHNAMVASFPRADFFMSTWGLARYRAAGQPVMADQIEHTAPPLLLANRWALHHAMTAPRVQDHPMLLLPDDQAVLRSAYVHYSGVIWLAGREVMLGAEPETIVLPIPGRYRLESAAPVMIDGQMLTDGMTLDISTPVVATGAANQSFRLVWDTHGAPRPNALPSGGVYAGFWQLPF</sequence>
<evidence type="ECO:0000256" key="1">
    <source>
        <dbReference type="SAM" id="Phobius"/>
    </source>
</evidence>
<keyword evidence="1" id="KW-0812">Transmembrane</keyword>